<evidence type="ECO:0000256" key="6">
    <source>
        <dbReference type="SAM" id="Phobius"/>
    </source>
</evidence>
<keyword evidence="2 6" id="KW-0812">Transmembrane</keyword>
<feature type="transmembrane region" description="Helical" evidence="6">
    <location>
        <begin position="93"/>
        <end position="114"/>
    </location>
</feature>
<dbReference type="PANTHER" id="PTHR11706:SF101">
    <property type="entry name" value="MANGANESE TRANSPORTER SMF1"/>
    <property type="match status" value="1"/>
</dbReference>
<feature type="transmembrane region" description="Helical" evidence="6">
    <location>
        <begin position="253"/>
        <end position="273"/>
    </location>
</feature>
<keyword evidence="3 6" id="KW-1133">Transmembrane helix</keyword>
<feature type="transmembrane region" description="Helical" evidence="6">
    <location>
        <begin position="407"/>
        <end position="429"/>
    </location>
</feature>
<accession>A0ABR3FET6</accession>
<evidence type="ECO:0000256" key="5">
    <source>
        <dbReference type="SAM" id="MobiDB-lite"/>
    </source>
</evidence>
<evidence type="ECO:0000256" key="4">
    <source>
        <dbReference type="ARBA" id="ARBA00023136"/>
    </source>
</evidence>
<dbReference type="Proteomes" id="UP001465976">
    <property type="component" value="Unassembled WGS sequence"/>
</dbReference>
<dbReference type="PRINTS" id="PR00447">
    <property type="entry name" value="NATRESASSCMP"/>
</dbReference>
<reference evidence="7 8" key="1">
    <citation type="submission" date="2024-02" db="EMBL/GenBank/DDBJ databases">
        <title>A draft genome for the cacao thread blight pathogen Marasmius crinis-equi.</title>
        <authorList>
            <person name="Cohen S.P."/>
            <person name="Baruah I.K."/>
            <person name="Amoako-Attah I."/>
            <person name="Bukari Y."/>
            <person name="Meinhardt L.W."/>
            <person name="Bailey B.A."/>
        </authorList>
    </citation>
    <scope>NUCLEOTIDE SEQUENCE [LARGE SCALE GENOMIC DNA]</scope>
    <source>
        <strain evidence="7 8">GH-76</strain>
    </source>
</reference>
<organism evidence="7 8">
    <name type="scientific">Marasmius crinis-equi</name>
    <dbReference type="NCBI Taxonomy" id="585013"/>
    <lineage>
        <taxon>Eukaryota</taxon>
        <taxon>Fungi</taxon>
        <taxon>Dikarya</taxon>
        <taxon>Basidiomycota</taxon>
        <taxon>Agaricomycotina</taxon>
        <taxon>Agaricomycetes</taxon>
        <taxon>Agaricomycetidae</taxon>
        <taxon>Agaricales</taxon>
        <taxon>Marasmiineae</taxon>
        <taxon>Marasmiaceae</taxon>
        <taxon>Marasmius</taxon>
    </lineage>
</organism>
<evidence type="ECO:0000313" key="7">
    <source>
        <dbReference type="EMBL" id="KAL0573855.1"/>
    </source>
</evidence>
<feature type="compositionally biased region" description="Basic and acidic residues" evidence="5">
    <location>
        <begin position="552"/>
        <end position="570"/>
    </location>
</feature>
<feature type="transmembrane region" description="Helical" evidence="6">
    <location>
        <begin position="354"/>
        <end position="378"/>
    </location>
</feature>
<keyword evidence="8" id="KW-1185">Reference proteome</keyword>
<dbReference type="NCBIfam" id="NF037982">
    <property type="entry name" value="Nramp_1"/>
    <property type="match status" value="2"/>
</dbReference>
<evidence type="ECO:0000256" key="3">
    <source>
        <dbReference type="ARBA" id="ARBA00022989"/>
    </source>
</evidence>
<feature type="transmembrane region" description="Helical" evidence="6">
    <location>
        <begin position="449"/>
        <end position="467"/>
    </location>
</feature>
<comment type="subcellular location">
    <subcellularLocation>
        <location evidence="1">Membrane</location>
        <topology evidence="1">Multi-pass membrane protein</topology>
    </subcellularLocation>
</comment>
<sequence>MAVFSPNNASEKEIRMELGSRIGSTFEAKPGVETTRIATERRACKKKWGTKLNSVAKTVLHHVKTHMGVGMVCAVAYFDPGNWGVDLKAGSEYGYRLLFVVLLAGLFAVFFQVLASRLGCVTGLDLASHCRLLLNHSPRSRWLGLYPLYAFSEIAIIATDLAELLGSAIALCLLFPKLELWHGVLITAFDVLVLLAFGDPLRGTPVRWFEWVISGLVLAVLVCMCVILTRVNVDWGDAFEGFLPSKHIFPGGALYTSVGILGATIMPHSLFLGSALATQDRVQADGAVPHTPLSIASLYPSNWFSFPRLRESLSQALQKPPRKLSGTFAKRHSERVNRPLEFVKAHLYHGIVDVALSLLGFAVVINSSILIISSAVFFTGDFDTENSDPAGLFDAYDLIQSTVGQGAATLFAVALLAAGQSASIVATVAGQAVSEGFLEWRTSPILRRLITRLISLVPSVTVAVVMGRSGIDVLLIASQVVLAVVLPFVTLPLLWLTSKKEVMHARPNVLEERREEGEGEVLEEKDERVAMEREETLEEELSVASSVTAPVQDRDMKDSQETEAGARQDRDEEEETDLAVDIVCYEERLPHAPPELPIQPTSASRDENQIESQLTNPNSPVYFNNGPLTMLVGCAIWLILVCANGFVIVTLAMGKGDDDD</sequence>
<feature type="transmembrane region" description="Helical" evidence="6">
    <location>
        <begin position="209"/>
        <end position="233"/>
    </location>
</feature>
<protein>
    <submittedName>
        <fullName evidence="7">Manganese transporter smf1</fullName>
    </submittedName>
</protein>
<evidence type="ECO:0000313" key="8">
    <source>
        <dbReference type="Proteomes" id="UP001465976"/>
    </source>
</evidence>
<evidence type="ECO:0000256" key="2">
    <source>
        <dbReference type="ARBA" id="ARBA00022692"/>
    </source>
</evidence>
<feature type="compositionally biased region" description="Basic and acidic residues" evidence="5">
    <location>
        <begin position="525"/>
        <end position="534"/>
    </location>
</feature>
<dbReference type="NCBIfam" id="TIGR01197">
    <property type="entry name" value="nramp"/>
    <property type="match status" value="1"/>
</dbReference>
<evidence type="ECO:0000256" key="1">
    <source>
        <dbReference type="ARBA" id="ARBA00004141"/>
    </source>
</evidence>
<feature type="transmembrane region" description="Helical" evidence="6">
    <location>
        <begin position="180"/>
        <end position="197"/>
    </location>
</feature>
<feature type="region of interest" description="Disordered" evidence="5">
    <location>
        <begin position="512"/>
        <end position="576"/>
    </location>
</feature>
<dbReference type="InterPro" id="IPR001046">
    <property type="entry name" value="NRAMP_fam"/>
</dbReference>
<feature type="transmembrane region" description="Helical" evidence="6">
    <location>
        <begin position="473"/>
        <end position="496"/>
    </location>
</feature>
<feature type="transmembrane region" description="Helical" evidence="6">
    <location>
        <begin position="628"/>
        <end position="653"/>
    </location>
</feature>
<keyword evidence="4 6" id="KW-0472">Membrane</keyword>
<proteinExistence type="predicted"/>
<dbReference type="PANTHER" id="PTHR11706">
    <property type="entry name" value="SOLUTE CARRIER PROTEIN FAMILY 11 MEMBER"/>
    <property type="match status" value="1"/>
</dbReference>
<comment type="caution">
    <text evidence="7">The sequence shown here is derived from an EMBL/GenBank/DDBJ whole genome shotgun (WGS) entry which is preliminary data.</text>
</comment>
<name>A0ABR3FET6_9AGAR</name>
<feature type="transmembrane region" description="Helical" evidence="6">
    <location>
        <begin position="148"/>
        <end position="174"/>
    </location>
</feature>
<dbReference type="EMBL" id="JBAHYK010000454">
    <property type="protein sequence ID" value="KAL0573855.1"/>
    <property type="molecule type" value="Genomic_DNA"/>
</dbReference>
<gene>
    <name evidence="7" type="primary">SMF1_3</name>
    <name evidence="7" type="ORF">V5O48_008096</name>
</gene>
<dbReference type="Pfam" id="PF01566">
    <property type="entry name" value="Nramp"/>
    <property type="match status" value="2"/>
</dbReference>